<evidence type="ECO:0000256" key="4">
    <source>
        <dbReference type="ARBA" id="ARBA00023004"/>
    </source>
</evidence>
<gene>
    <name evidence="6" type="ORF">D5039_10405</name>
</gene>
<keyword evidence="7" id="KW-1185">Reference proteome</keyword>
<dbReference type="InterPro" id="IPR014503">
    <property type="entry name" value="Clavaminate_syn-like"/>
</dbReference>
<evidence type="ECO:0000256" key="2">
    <source>
        <dbReference type="ARBA" id="ARBA00022723"/>
    </source>
</evidence>
<dbReference type="Proteomes" id="UP001208935">
    <property type="component" value="Unassembled WGS sequence"/>
</dbReference>
<dbReference type="Pfam" id="PF02668">
    <property type="entry name" value="TauD"/>
    <property type="match status" value="1"/>
</dbReference>
<feature type="domain" description="TauD/TfdA-like" evidence="5">
    <location>
        <begin position="98"/>
        <end position="351"/>
    </location>
</feature>
<sequence length="373" mass="42429">MQPRIYATMLTDCNATYHMNQLVNIAGTSGFPRTCIQYFMFNPHEIAAINLLVDELAAEFNSIETPQFAKMCEDIAIRLPPRVVELLRGLSSGTHRIGAVIFKGYPLDDERIGDSPRHWDAPWAGTACLREEIFQCLISSGVGSLFGWNTQENGRYLRHIVPIKKDEDEQLGGSSKTPLIWHTEEAFHPARADFFTLMCYRNSEGAATTVVSVDDIDLPEHTKAILAQERFVIEPDKSHFPVNNDSKQWRLEQEAFKHIYAMLEKPVPCAVLFGPTHARMFRVDQAFMTTVDDDTVAQTALDELHLEMNCKAKSIVMTPGDIMLLDNMTVAHGRSVYMPNYGPKQRWMRRINISIAHRNKAIYQDPSNIRRMI</sequence>
<dbReference type="SUPFAM" id="SSF51197">
    <property type="entry name" value="Clavaminate synthase-like"/>
    <property type="match status" value="1"/>
</dbReference>
<dbReference type="EMBL" id="QZCW01000002">
    <property type="protein sequence ID" value="MCW5321547.1"/>
    <property type="molecule type" value="Genomic_DNA"/>
</dbReference>
<comment type="similarity">
    <text evidence="1">Belongs to the clavaminate synthase family.</text>
</comment>
<evidence type="ECO:0000256" key="1">
    <source>
        <dbReference type="ARBA" id="ARBA00008425"/>
    </source>
</evidence>
<reference evidence="7" key="1">
    <citation type="submission" date="2023-07" db="EMBL/GenBank/DDBJ databases">
        <title>Verminephrobacter genomes.</title>
        <authorList>
            <person name="Lund M.B."/>
        </authorList>
    </citation>
    <scope>NUCLEOTIDE SEQUENCE [LARGE SCALE GENOMIC DNA]</scope>
    <source>
        <strain evidence="7">AtM5-05</strain>
    </source>
</reference>
<evidence type="ECO:0000256" key="3">
    <source>
        <dbReference type="ARBA" id="ARBA00023002"/>
    </source>
</evidence>
<keyword evidence="4" id="KW-0408">Iron</keyword>
<dbReference type="PIRSF" id="PIRSF019543">
    <property type="entry name" value="Clavaminate_syn"/>
    <property type="match status" value="1"/>
</dbReference>
<accession>A0ABT3KTX0</accession>
<evidence type="ECO:0000313" key="7">
    <source>
        <dbReference type="Proteomes" id="UP001208935"/>
    </source>
</evidence>
<protein>
    <recommendedName>
        <fullName evidence="5">TauD/TfdA-like domain-containing protein</fullName>
    </recommendedName>
</protein>
<evidence type="ECO:0000259" key="5">
    <source>
        <dbReference type="Pfam" id="PF02668"/>
    </source>
</evidence>
<evidence type="ECO:0000313" key="6">
    <source>
        <dbReference type="EMBL" id="MCW5321547.1"/>
    </source>
</evidence>
<organism evidence="6 7">
    <name type="scientific">Verminephrobacter aporrectodeae subsp. tuberculatae</name>
    <dbReference type="NCBI Taxonomy" id="1110392"/>
    <lineage>
        <taxon>Bacteria</taxon>
        <taxon>Pseudomonadati</taxon>
        <taxon>Pseudomonadota</taxon>
        <taxon>Betaproteobacteria</taxon>
        <taxon>Burkholderiales</taxon>
        <taxon>Comamonadaceae</taxon>
        <taxon>Verminephrobacter</taxon>
    </lineage>
</organism>
<name>A0ABT3KTX0_9BURK</name>
<dbReference type="Gene3D" id="3.60.130.10">
    <property type="entry name" value="Clavaminate synthase-like"/>
    <property type="match status" value="1"/>
</dbReference>
<comment type="caution">
    <text evidence="6">The sequence shown here is derived from an EMBL/GenBank/DDBJ whole genome shotgun (WGS) entry which is preliminary data.</text>
</comment>
<keyword evidence="3" id="KW-0560">Oxidoreductase</keyword>
<dbReference type="InterPro" id="IPR042098">
    <property type="entry name" value="TauD-like_sf"/>
</dbReference>
<dbReference type="InterPro" id="IPR003819">
    <property type="entry name" value="TauD/TfdA-like"/>
</dbReference>
<keyword evidence="2" id="KW-0479">Metal-binding</keyword>
<proteinExistence type="inferred from homology"/>